<dbReference type="Pfam" id="PF05795">
    <property type="entry name" value="Plasmodium_Vir"/>
    <property type="match status" value="1"/>
</dbReference>
<dbReference type="VEuPathDB" id="PlasmoDB:PCYB_003540"/>
<evidence type="ECO:0000313" key="1">
    <source>
        <dbReference type="EMBL" id="GAB69605.1"/>
    </source>
</evidence>
<feature type="non-terminal residue" evidence="1">
    <location>
        <position position="1"/>
    </location>
</feature>
<accession>K6V2T4</accession>
<dbReference type="Proteomes" id="UP000006319">
    <property type="component" value="Unassembled WGS sequence"/>
</dbReference>
<protein>
    <submittedName>
        <fullName evidence="1">CYIR protein</fullName>
    </submittedName>
</protein>
<reference evidence="1 2" key="1">
    <citation type="journal article" date="2012" name="Nat. Genet.">
        <title>Plasmodium cynomolgi genome sequences provide insight into Plasmodium vivax and the monkey malaria clade.</title>
        <authorList>
            <person name="Tachibana S."/>
            <person name="Sullivan S.A."/>
            <person name="Kawai S."/>
            <person name="Nakamura S."/>
            <person name="Kim H.R."/>
            <person name="Goto N."/>
            <person name="Arisue N."/>
            <person name="Palacpac N.M.Q."/>
            <person name="Honma H."/>
            <person name="Yagi M."/>
            <person name="Tougan T."/>
            <person name="Katakai Y."/>
            <person name="Kaneko O."/>
            <person name="Mita T."/>
            <person name="Kita K."/>
            <person name="Yasutomi Y."/>
            <person name="Sutton P.L."/>
            <person name="Shakhbatyan R."/>
            <person name="Horii T."/>
            <person name="Yasunaga T."/>
            <person name="Barnwell J.W."/>
            <person name="Escalante A.A."/>
            <person name="Carlton J.M."/>
            <person name="Tanabe K."/>
        </authorList>
    </citation>
    <scope>NUCLEOTIDE SEQUENCE [LARGE SCALE GENOMIC DNA]</scope>
    <source>
        <strain evidence="1 2">B</strain>
    </source>
</reference>
<proteinExistence type="predicted"/>
<dbReference type="InterPro" id="IPR008780">
    <property type="entry name" value="Plasmodium_Vir"/>
</dbReference>
<name>K6V2T4_PLACD</name>
<dbReference type="EMBL" id="DF157419">
    <property type="protein sequence ID" value="GAB69605.1"/>
    <property type="molecule type" value="Genomic_DNA"/>
</dbReference>
<keyword evidence="2" id="KW-1185">Reference proteome</keyword>
<organism evidence="1 2">
    <name type="scientific">Plasmodium cynomolgi (strain B)</name>
    <dbReference type="NCBI Taxonomy" id="1120755"/>
    <lineage>
        <taxon>Eukaryota</taxon>
        <taxon>Sar</taxon>
        <taxon>Alveolata</taxon>
        <taxon>Apicomplexa</taxon>
        <taxon>Aconoidasida</taxon>
        <taxon>Haemosporida</taxon>
        <taxon>Plasmodiidae</taxon>
        <taxon>Plasmodium</taxon>
        <taxon>Plasmodium (Plasmodium)</taxon>
    </lineage>
</organism>
<dbReference type="RefSeq" id="XP_004227823.1">
    <property type="nucleotide sequence ID" value="XM_004227775.1"/>
</dbReference>
<dbReference type="GeneID" id="14696147"/>
<dbReference type="OrthoDB" id="389270at2759"/>
<dbReference type="AlphaFoldDB" id="K6V2T4"/>
<sequence length="275" mass="32103">ICDSDELKTKELKKYGDEVIGICKRYITYLEKYESWNISIPENHMCTLLNYWFYNALVNILGSDNYSTIVQAFGTLLRRWSHIDDKELSKSLKNKCGYYFKLPPKDDWQKRKELYEYYLDYTTIKSLSSDISKCESYYEYIQKKAELYEHFEKVCLPRTSNCPDFYDECMPYKPDNVLSSFPCYDEMQKQQHAAKSPKILNNLTHTLQPENGIVTAGLQASAETIQHTQSTSESSDIRTKISDSILGTAPVLLTATMLYRVCIYFVNIYHYSTSM</sequence>
<dbReference type="KEGG" id="pcy:PCYB_003540"/>
<gene>
    <name evidence="1" type="ORF">PCYB_003540</name>
</gene>
<evidence type="ECO:0000313" key="2">
    <source>
        <dbReference type="Proteomes" id="UP000006319"/>
    </source>
</evidence>